<dbReference type="Proteomes" id="UP001153269">
    <property type="component" value="Unassembled WGS sequence"/>
</dbReference>
<keyword evidence="6 13" id="KW-0479">Metal-binding</keyword>
<evidence type="ECO:0000313" key="17">
    <source>
        <dbReference type="EMBL" id="CAB1416637.1"/>
    </source>
</evidence>
<sequence length="508" mass="57981">MSAVLLLLLGLVSLLLLVLRRSSRTRRDGEPPLIKGWIPVVGKALEFGQNSFKFLLEHQKKHGDIFTVQIAGKYMTFILNPLLFPNIVKDGRHLDFHEFSYKVGSHAFGYPLMKPKEFPGLQEQVSRSFLLLQGDSLSPLTESMLGNLQLVLRQDFLGQRPGEECDWKSHSIYKFCNSVMFEATLLTMYGRPPAASRHSGMDVIMENFVKYDTKFPLLVAQIPLWLLGQTKAIREELTRVFLPQKMTRWSNASQFIRKRLEIFDQFDMLRDLDKAAHNFGILWASAANTVPATFWALYHLVTHPEVAEVVRQELLDVLSQSGVEFSSDRDVTLTREQLDKLVYLDSAVKESLRLSSASMNVRVAMDDFSLRLEGERSVAVRKGDVVTLFPQITHMDPEIYEEPETYRFDRFVQDGKEKKNFYKDGRKLKYYLMPFGSGSSKCPGRYFAVYEIKQFLCLVLLHLDLQLEEGQGGAALDPGRAGLGILWPSADVRFRYRLRAVPPGPTAQ</sequence>
<dbReference type="InterPro" id="IPR036396">
    <property type="entry name" value="Cyt_P450_sf"/>
</dbReference>
<dbReference type="Gene3D" id="1.10.630.10">
    <property type="entry name" value="Cytochrome P450"/>
    <property type="match status" value="1"/>
</dbReference>
<accession>A0A9N7TPS5</accession>
<dbReference type="GO" id="GO:0016705">
    <property type="term" value="F:oxidoreductase activity, acting on paired donors, with incorporation or reduction of molecular oxygen"/>
    <property type="evidence" value="ECO:0007669"/>
    <property type="project" value="InterPro"/>
</dbReference>
<dbReference type="PRINTS" id="PR00465">
    <property type="entry name" value="EP450IV"/>
</dbReference>
<dbReference type="InterPro" id="IPR024204">
    <property type="entry name" value="Cyt_P450_CYP7A1-type"/>
</dbReference>
<evidence type="ECO:0000256" key="14">
    <source>
        <dbReference type="PIRSR" id="PIRSR000047-1"/>
    </source>
</evidence>
<name>A0A9N7TPS5_PLEPL</name>
<dbReference type="GO" id="GO:0005789">
    <property type="term" value="C:endoplasmic reticulum membrane"/>
    <property type="evidence" value="ECO:0007669"/>
    <property type="project" value="UniProtKB-SubCell"/>
</dbReference>
<evidence type="ECO:0000256" key="5">
    <source>
        <dbReference type="ARBA" id="ARBA00022617"/>
    </source>
</evidence>
<keyword evidence="7 13" id="KW-0256">Endoplasmic reticulum</keyword>
<evidence type="ECO:0000256" key="11">
    <source>
        <dbReference type="ARBA" id="ARBA00023136"/>
    </source>
</evidence>
<comment type="caution">
    <text evidence="17">The sequence shown here is derived from an EMBL/GenBank/DDBJ whole genome shotgun (WGS) entry which is preliminary data.</text>
</comment>
<dbReference type="PIRSF" id="PIRSF000047">
    <property type="entry name" value="Cytochrome_CYPVIIA1"/>
    <property type="match status" value="1"/>
</dbReference>
<comment type="cofactor">
    <cofactor evidence="1 13 14">
        <name>heme</name>
        <dbReference type="ChEBI" id="CHEBI:30413"/>
    </cofactor>
</comment>
<evidence type="ECO:0000256" key="9">
    <source>
        <dbReference type="ARBA" id="ARBA00023004"/>
    </source>
</evidence>
<dbReference type="GO" id="GO:0005506">
    <property type="term" value="F:iron ion binding"/>
    <property type="evidence" value="ECO:0007669"/>
    <property type="project" value="InterPro"/>
</dbReference>
<dbReference type="GO" id="GO:0006699">
    <property type="term" value="P:bile acid biosynthetic process"/>
    <property type="evidence" value="ECO:0007669"/>
    <property type="project" value="TreeGrafter"/>
</dbReference>
<gene>
    <name evidence="17" type="ORF">PLEPLA_LOCUS4428</name>
</gene>
<evidence type="ECO:0000256" key="2">
    <source>
        <dbReference type="ARBA" id="ARBA00004586"/>
    </source>
</evidence>
<keyword evidence="16" id="KW-0732">Signal</keyword>
<feature type="chain" id="PRO_5040488081" description="Cytochrome P450 7B1" evidence="16">
    <location>
        <begin position="26"/>
        <end position="508"/>
    </location>
</feature>
<keyword evidence="9 13" id="KW-0408">Iron</keyword>
<dbReference type="GO" id="GO:0020037">
    <property type="term" value="F:heme binding"/>
    <property type="evidence" value="ECO:0007669"/>
    <property type="project" value="InterPro"/>
</dbReference>
<comment type="subcellular location">
    <subcellularLocation>
        <location evidence="2 13">Endoplasmic reticulum membrane</location>
    </subcellularLocation>
</comment>
<evidence type="ECO:0000256" key="15">
    <source>
        <dbReference type="PIRSR" id="PIRSR000047-2"/>
    </source>
</evidence>
<evidence type="ECO:0000313" key="18">
    <source>
        <dbReference type="Proteomes" id="UP001153269"/>
    </source>
</evidence>
<feature type="signal peptide" evidence="16">
    <location>
        <begin position="1"/>
        <end position="25"/>
    </location>
</feature>
<protein>
    <recommendedName>
        <fullName evidence="19">Cytochrome P450 7B1</fullName>
    </recommendedName>
</protein>
<evidence type="ECO:0000256" key="7">
    <source>
        <dbReference type="ARBA" id="ARBA00022824"/>
    </source>
</evidence>
<feature type="binding site" evidence="15">
    <location>
        <position position="288"/>
    </location>
    <ligand>
        <name>substrate</name>
    </ligand>
</feature>
<feature type="binding site" description="axial binding residue" evidence="14">
    <location>
        <position position="442"/>
    </location>
    <ligand>
        <name>heme</name>
        <dbReference type="ChEBI" id="CHEBI:30413"/>
    </ligand>
    <ligandPart>
        <name>Fe</name>
        <dbReference type="ChEBI" id="CHEBI:18248"/>
    </ligandPart>
</feature>
<evidence type="ECO:0000256" key="13">
    <source>
        <dbReference type="PIRNR" id="PIRNR000047"/>
    </source>
</evidence>
<dbReference type="PANTHER" id="PTHR24304">
    <property type="entry name" value="CYTOCHROME P450 FAMILY 7"/>
    <property type="match status" value="1"/>
</dbReference>
<evidence type="ECO:0000256" key="1">
    <source>
        <dbReference type="ARBA" id="ARBA00001971"/>
    </source>
</evidence>
<evidence type="ECO:0000256" key="16">
    <source>
        <dbReference type="SAM" id="SignalP"/>
    </source>
</evidence>
<feature type="binding site" evidence="15">
    <location>
        <position position="112"/>
    </location>
    <ligand>
        <name>substrate</name>
    </ligand>
</feature>
<evidence type="ECO:0000256" key="12">
    <source>
        <dbReference type="ARBA" id="ARBA00023221"/>
    </source>
</evidence>
<evidence type="ECO:0000256" key="6">
    <source>
        <dbReference type="ARBA" id="ARBA00022723"/>
    </source>
</evidence>
<dbReference type="InterPro" id="IPR050529">
    <property type="entry name" value="CYP450_sterol_14alpha_dmase"/>
</dbReference>
<keyword evidence="11 13" id="KW-0472">Membrane</keyword>
<reference evidence="17" key="1">
    <citation type="submission" date="2020-03" db="EMBL/GenBank/DDBJ databases">
        <authorList>
            <person name="Weist P."/>
        </authorList>
    </citation>
    <scope>NUCLEOTIDE SEQUENCE</scope>
</reference>
<dbReference type="InterPro" id="IPR001128">
    <property type="entry name" value="Cyt_P450"/>
</dbReference>
<keyword evidence="10" id="KW-0443">Lipid metabolism</keyword>
<keyword evidence="8" id="KW-0560">Oxidoreductase</keyword>
<dbReference type="Pfam" id="PF00067">
    <property type="entry name" value="p450"/>
    <property type="match status" value="1"/>
</dbReference>
<evidence type="ECO:0000256" key="3">
    <source>
        <dbReference type="ARBA" id="ARBA00004860"/>
    </source>
</evidence>
<keyword evidence="12" id="KW-0753">Steroid metabolism</keyword>
<dbReference type="PANTHER" id="PTHR24304:SF0">
    <property type="entry name" value="CYTOCHROME P450 7B1"/>
    <property type="match status" value="1"/>
</dbReference>
<keyword evidence="5 13" id="KW-0349">Heme</keyword>
<evidence type="ECO:0008006" key="19">
    <source>
        <dbReference type="Google" id="ProtNLM"/>
    </source>
</evidence>
<keyword evidence="18" id="KW-1185">Reference proteome</keyword>
<dbReference type="GO" id="GO:0042632">
    <property type="term" value="P:cholesterol homeostasis"/>
    <property type="evidence" value="ECO:0007669"/>
    <property type="project" value="TreeGrafter"/>
</dbReference>
<dbReference type="EMBL" id="CADEAL010000221">
    <property type="protein sequence ID" value="CAB1416637.1"/>
    <property type="molecule type" value="Genomic_DNA"/>
</dbReference>
<evidence type="ECO:0000256" key="10">
    <source>
        <dbReference type="ARBA" id="ARBA00023098"/>
    </source>
</evidence>
<dbReference type="SUPFAM" id="SSF48264">
    <property type="entry name" value="Cytochrome P450"/>
    <property type="match status" value="1"/>
</dbReference>
<evidence type="ECO:0000256" key="4">
    <source>
        <dbReference type="ARBA" id="ARBA00010617"/>
    </source>
</evidence>
<dbReference type="InterPro" id="IPR002403">
    <property type="entry name" value="Cyt_P450_E_grp-IV"/>
</dbReference>
<proteinExistence type="inferred from homology"/>
<dbReference type="AlphaFoldDB" id="A0A9N7TPS5"/>
<comment type="similarity">
    <text evidence="4 13">Belongs to the cytochrome P450 family.</text>
</comment>
<dbReference type="GO" id="GO:0008395">
    <property type="term" value="F:steroid hydroxylase activity"/>
    <property type="evidence" value="ECO:0007669"/>
    <property type="project" value="TreeGrafter"/>
</dbReference>
<evidence type="ECO:0000256" key="8">
    <source>
        <dbReference type="ARBA" id="ARBA00023002"/>
    </source>
</evidence>
<comment type="pathway">
    <text evidence="3">Lipid metabolism; bile acid biosynthesis.</text>
</comment>
<organism evidence="17 18">
    <name type="scientific">Pleuronectes platessa</name>
    <name type="common">European plaice</name>
    <dbReference type="NCBI Taxonomy" id="8262"/>
    <lineage>
        <taxon>Eukaryota</taxon>
        <taxon>Metazoa</taxon>
        <taxon>Chordata</taxon>
        <taxon>Craniata</taxon>
        <taxon>Vertebrata</taxon>
        <taxon>Euteleostomi</taxon>
        <taxon>Actinopterygii</taxon>
        <taxon>Neopterygii</taxon>
        <taxon>Teleostei</taxon>
        <taxon>Neoteleostei</taxon>
        <taxon>Acanthomorphata</taxon>
        <taxon>Carangaria</taxon>
        <taxon>Pleuronectiformes</taxon>
        <taxon>Pleuronectoidei</taxon>
        <taxon>Pleuronectidae</taxon>
        <taxon>Pleuronectes</taxon>
    </lineage>
</organism>